<gene>
    <name evidence="1" type="ORF">PMEA_00026882</name>
</gene>
<evidence type="ECO:0000313" key="2">
    <source>
        <dbReference type="Proteomes" id="UP001159428"/>
    </source>
</evidence>
<dbReference type="EMBL" id="CALNXJ010000052">
    <property type="protein sequence ID" value="CAH3152945.1"/>
    <property type="molecule type" value="Genomic_DNA"/>
</dbReference>
<evidence type="ECO:0000313" key="1">
    <source>
        <dbReference type="EMBL" id="CAH3152945.1"/>
    </source>
</evidence>
<accession>A0AAU9XNM1</accession>
<proteinExistence type="predicted"/>
<reference evidence="1 2" key="1">
    <citation type="submission" date="2022-05" db="EMBL/GenBank/DDBJ databases">
        <authorList>
            <consortium name="Genoscope - CEA"/>
            <person name="William W."/>
        </authorList>
    </citation>
    <scope>NUCLEOTIDE SEQUENCE [LARGE SCALE GENOMIC DNA]</scope>
</reference>
<comment type="caution">
    <text evidence="1">The sequence shown here is derived from an EMBL/GenBank/DDBJ whole genome shotgun (WGS) entry which is preliminary data.</text>
</comment>
<name>A0AAU9XNM1_9CNID</name>
<sequence length="89" mass="10469">MEFEKRANMPGCLDEIDEKEDLLGYISNMTPMMTSGSKKYFNCHINTKNQKKRAVCFSPKKRKIPSKDIQIQDKLEFTNKRHCHQPGYQ</sequence>
<organism evidence="1 2">
    <name type="scientific">Pocillopora meandrina</name>
    <dbReference type="NCBI Taxonomy" id="46732"/>
    <lineage>
        <taxon>Eukaryota</taxon>
        <taxon>Metazoa</taxon>
        <taxon>Cnidaria</taxon>
        <taxon>Anthozoa</taxon>
        <taxon>Hexacorallia</taxon>
        <taxon>Scleractinia</taxon>
        <taxon>Astrocoeniina</taxon>
        <taxon>Pocilloporidae</taxon>
        <taxon>Pocillopora</taxon>
    </lineage>
</organism>
<keyword evidence="2" id="KW-1185">Reference proteome</keyword>
<dbReference type="AlphaFoldDB" id="A0AAU9XNM1"/>
<protein>
    <submittedName>
        <fullName evidence="1">Uncharacterized protein</fullName>
    </submittedName>
</protein>
<dbReference type="Proteomes" id="UP001159428">
    <property type="component" value="Unassembled WGS sequence"/>
</dbReference>